<proteinExistence type="predicted"/>
<dbReference type="Gene3D" id="3.80.10.10">
    <property type="entry name" value="Ribonuclease Inhibitor"/>
    <property type="match status" value="1"/>
</dbReference>
<protein>
    <submittedName>
        <fullName evidence="1">F-box/LRR-repeat protein 2</fullName>
    </submittedName>
</protein>
<dbReference type="GO" id="GO:0019005">
    <property type="term" value="C:SCF ubiquitin ligase complex"/>
    <property type="evidence" value="ECO:0007669"/>
    <property type="project" value="TreeGrafter"/>
</dbReference>
<sequence>MHIVNLLEQLLPELISFILKYLSEQELKNSRIQGNYMVKEYYSKLKECNLSNDYPEWLLKILFFRGLSPEDILKVCLDGLQALALDDIVERISLKHEGFSDIALSIIAESYSNLKYLNLWDAQAITDKGLHAIICSYCKLEYLNISFCRNITNKSLFEIAEICHDIQEFYFAKARWITDKSISCILNSCPNLQKFDILYSKGDVKNTNTSMRRCFKIEYLDFSGAMAFHNDALIVAIIRAFPNLRYLEIGHNDIGNEVTEALAYTCHKLEYLDLGGCDFVKIAHSCLNLKILNLERYENISKKAMDQLNPNIHIENFDEDYCSGLKSSSSETESESS</sequence>
<evidence type="ECO:0000313" key="1">
    <source>
        <dbReference type="EMBL" id="GES85654.1"/>
    </source>
</evidence>
<evidence type="ECO:0000313" key="2">
    <source>
        <dbReference type="Proteomes" id="UP000615446"/>
    </source>
</evidence>
<dbReference type="SUPFAM" id="SSF52047">
    <property type="entry name" value="RNI-like"/>
    <property type="match status" value="1"/>
</dbReference>
<dbReference type="InterPro" id="IPR032675">
    <property type="entry name" value="LRR_dom_sf"/>
</dbReference>
<dbReference type="Pfam" id="PF13516">
    <property type="entry name" value="LRR_6"/>
    <property type="match status" value="3"/>
</dbReference>
<dbReference type="InterPro" id="IPR006553">
    <property type="entry name" value="Leu-rich_rpt_Cys-con_subtyp"/>
</dbReference>
<name>A0A8H3QQT8_9GLOM</name>
<gene>
    <name evidence="1" type="ORF">RCL2_001275800</name>
</gene>
<dbReference type="EMBL" id="BLAL01000156">
    <property type="protein sequence ID" value="GES85654.1"/>
    <property type="molecule type" value="Genomic_DNA"/>
</dbReference>
<dbReference type="InterPro" id="IPR001611">
    <property type="entry name" value="Leu-rich_rpt"/>
</dbReference>
<dbReference type="PANTHER" id="PTHR13318">
    <property type="entry name" value="PARTNER OF PAIRED, ISOFORM B-RELATED"/>
    <property type="match status" value="1"/>
</dbReference>
<comment type="caution">
    <text evidence="1">The sequence shown here is derived from an EMBL/GenBank/DDBJ whole genome shotgun (WGS) entry which is preliminary data.</text>
</comment>
<reference evidence="1" key="1">
    <citation type="submission" date="2019-10" db="EMBL/GenBank/DDBJ databases">
        <title>Conservation and host-specific expression of non-tandemly repeated heterogenous ribosome RNA gene in arbuscular mycorrhizal fungi.</title>
        <authorList>
            <person name="Maeda T."/>
            <person name="Kobayashi Y."/>
            <person name="Nakagawa T."/>
            <person name="Ezawa T."/>
            <person name="Yamaguchi K."/>
            <person name="Bino T."/>
            <person name="Nishimoto Y."/>
            <person name="Shigenobu S."/>
            <person name="Kawaguchi M."/>
        </authorList>
    </citation>
    <scope>NUCLEOTIDE SEQUENCE</scope>
    <source>
        <strain evidence="1">HR1</strain>
    </source>
</reference>
<dbReference type="AlphaFoldDB" id="A0A8H3QQT8"/>
<dbReference type="SMART" id="SM00367">
    <property type="entry name" value="LRR_CC"/>
    <property type="match status" value="5"/>
</dbReference>
<accession>A0A8H3QQT8</accession>
<dbReference type="Proteomes" id="UP000615446">
    <property type="component" value="Unassembled WGS sequence"/>
</dbReference>
<dbReference type="GO" id="GO:0031146">
    <property type="term" value="P:SCF-dependent proteasomal ubiquitin-dependent protein catabolic process"/>
    <property type="evidence" value="ECO:0007669"/>
    <property type="project" value="TreeGrafter"/>
</dbReference>
<organism evidence="1 2">
    <name type="scientific">Rhizophagus clarus</name>
    <dbReference type="NCBI Taxonomy" id="94130"/>
    <lineage>
        <taxon>Eukaryota</taxon>
        <taxon>Fungi</taxon>
        <taxon>Fungi incertae sedis</taxon>
        <taxon>Mucoromycota</taxon>
        <taxon>Glomeromycotina</taxon>
        <taxon>Glomeromycetes</taxon>
        <taxon>Glomerales</taxon>
        <taxon>Glomeraceae</taxon>
        <taxon>Rhizophagus</taxon>
    </lineage>
</organism>
<dbReference type="OrthoDB" id="550575at2759"/>